<evidence type="ECO:0000259" key="16">
    <source>
        <dbReference type="PROSITE" id="PS50025"/>
    </source>
</evidence>
<dbReference type="PROSITE" id="PS01285">
    <property type="entry name" value="FA58C_1"/>
    <property type="match status" value="1"/>
</dbReference>
<evidence type="ECO:0000256" key="5">
    <source>
        <dbReference type="ARBA" id="ARBA00022729"/>
    </source>
</evidence>
<proteinExistence type="inferred from homology"/>
<evidence type="ECO:0008006" key="21">
    <source>
        <dbReference type="Google" id="ProtNLM"/>
    </source>
</evidence>
<evidence type="ECO:0000256" key="3">
    <source>
        <dbReference type="ARBA" id="ARBA00022536"/>
    </source>
</evidence>
<dbReference type="PROSITE" id="PS50026">
    <property type="entry name" value="EGF_3"/>
    <property type="match status" value="2"/>
</dbReference>
<keyword evidence="6" id="KW-0677">Repeat</keyword>
<reference evidence="19" key="4">
    <citation type="submission" date="2025-09" db="UniProtKB">
        <authorList>
            <consortium name="Ensembl"/>
        </authorList>
    </citation>
    <scope>IDENTIFICATION</scope>
</reference>
<dbReference type="Pfam" id="PF02210">
    <property type="entry name" value="Laminin_G_2"/>
    <property type="match status" value="4"/>
</dbReference>
<reference evidence="19" key="3">
    <citation type="submission" date="2025-08" db="UniProtKB">
        <authorList>
            <consortium name="Ensembl"/>
        </authorList>
    </citation>
    <scope>IDENTIFICATION</scope>
</reference>
<dbReference type="InterPro" id="IPR050372">
    <property type="entry name" value="Neurexin-related_CASP"/>
</dbReference>
<comment type="similarity">
    <text evidence="2">Belongs to the neurexin family.</text>
</comment>
<evidence type="ECO:0000256" key="7">
    <source>
        <dbReference type="ARBA" id="ARBA00022989"/>
    </source>
</evidence>
<accession>A0A3P8XFT6</accession>
<sequence>MDLWTRRNHGMFLHLAVLLCCSYGSIGKDSCDSPLVSNLPQSSFRSSTQLSGSHGPGFAKVNRRDGAGGWAPVESNRYQWLEVDLGERTEITAVATQGRYGSSDWVSSFLLMFSDTGRNWRQYRQEDSIGVFAGNSNADSVVQFKLQEPVFARFMRLLPLDWNPNGRIGLRLEAYGCPYKSDVASFDGSGCLLYSFSPKPTPNPAGKDILSLKFKTQLNSGTLIHVEGRHDRSLTLELHRGKLLLHLRKGKSASPVPESHTAVSLGSLLDDQHWHHVAVERVSGHVNFTVDKHTEQILVPADVSPSEINEISFGGVHCHGTPRVLSRRNFHGCFENLLWNNVNVIDLAKQHQQVSIMGNVTFTCAEPVSVPVTFAGAQSFLRLPGATHQQRDVGGDGVALGAISVDISLQFRTWNKAGLLLTFDLQQQAGSLWLFLSEARVRVQIHKAGRILVDIVTGFGLNDGQWHSVDLTARRERLTLTVDKDESLTAHASPSFPVASGNDLFFGGCPGSDNNQECRNPFNVFQGCMRHIQVHSDTVDLVKVQQMLIGNYSDLQIDICGIVDRCSPSHCEHGGRCSQSWSTFHCNCSSTGYSGATCHSSVYEQSCEAYKHKGNASGLYHIDVDGSGPIKPQLIYCNMTDQTWLVIQHNNTELTKLKASSGINRHLAYFNYSADAEQLRAIISQAEHCEQELVYDCRKSRLLNTPDGSPFTWWVGRSDEPQTYWGGAVPGSQQCGCGLQGNCIDSDHYCNCDADRKEWATDSGLLTHKENLPVRWVVVGDIQRPGSEAAYRVSPLRCHGDKNFWNAAFFNKETSYLHFPTFHGELSADISFLFKTTAPSGVFLENLGIKDFIRVELSSPTEVVFSFDVGNGPLDVRVETGGVALNDDRWHRVRAERNVKEASLRVDSFPGATQKAPADGHIHLQLNSQLFVGGTASRMRGFLGCIRSLQLNGRTLDLEERAKITPGVKSGCPGHCSSYGELCQNQGRCVERYNGFSCDCGLSAYAGPFCQREVSASFKLGTSVQYTFKEPYELNRNTSTQFQSSSIYSDLTLRGENISFSFRTTQSPALLLYVSSYYREYLAVLLNRNGYLDIKYKLENNRDAEVFRTNVRNLANGQLHRVSIRRLLETVSVQIDQHGREDFNLTSDAEFNAIKSVVLGKVHESGDLDPEIARLNSLGFSGCLSVVQFNSVAPLKAALLYPDTSPVIVTGPLAESTCGSSFPVNPYPAKTTHPLSDHSGTVGTGEPIVNAIKSDSALIGGMIAVLIFVILSALAIMARFLYRRKETFHSQEPRDIKPEVDSPEYPFHSEPTSQNVLSENQKEYFI</sequence>
<comment type="subcellular location">
    <subcellularLocation>
        <location evidence="1">Membrane</location>
        <topology evidence="1">Single-pass type I membrane protein</topology>
    </subcellularLocation>
</comment>
<dbReference type="SUPFAM" id="SSF49899">
    <property type="entry name" value="Concanavalin A-like lectins/glucanases"/>
    <property type="match status" value="4"/>
</dbReference>
<evidence type="ECO:0000256" key="13">
    <source>
        <dbReference type="SAM" id="Phobius"/>
    </source>
</evidence>
<dbReference type="PROSITE" id="PS50025">
    <property type="entry name" value="LAM_G_DOMAIN"/>
    <property type="match status" value="4"/>
</dbReference>
<dbReference type="InterPro" id="IPR013320">
    <property type="entry name" value="ConA-like_dom_sf"/>
</dbReference>
<feature type="domain" description="Laminin G" evidence="16">
    <location>
        <begin position="183"/>
        <end position="364"/>
    </location>
</feature>
<keyword evidence="5 14" id="KW-0732">Signal</keyword>
<dbReference type="InterPro" id="IPR036056">
    <property type="entry name" value="Fibrinogen-like_C"/>
</dbReference>
<feature type="chain" id="PRO_5044322910" description="Contactin associated protein like 3" evidence="14">
    <location>
        <begin position="28"/>
        <end position="1326"/>
    </location>
</feature>
<dbReference type="CDD" id="cd00054">
    <property type="entry name" value="EGF_CA"/>
    <property type="match status" value="2"/>
</dbReference>
<keyword evidence="3 10" id="KW-0245">EGF-like domain</keyword>
<dbReference type="Gene3D" id="2.60.120.260">
    <property type="entry name" value="Galactose-binding domain-like"/>
    <property type="match status" value="1"/>
</dbReference>
<organism evidence="19 20">
    <name type="scientific">Esox lucius</name>
    <name type="common">Northern pike</name>
    <dbReference type="NCBI Taxonomy" id="8010"/>
    <lineage>
        <taxon>Eukaryota</taxon>
        <taxon>Metazoa</taxon>
        <taxon>Chordata</taxon>
        <taxon>Craniata</taxon>
        <taxon>Vertebrata</taxon>
        <taxon>Euteleostomi</taxon>
        <taxon>Actinopterygii</taxon>
        <taxon>Neopterygii</taxon>
        <taxon>Teleostei</taxon>
        <taxon>Protacanthopterygii</taxon>
        <taxon>Esociformes</taxon>
        <taxon>Esocidae</taxon>
        <taxon>Esox</taxon>
    </lineage>
</organism>
<dbReference type="FunFam" id="2.60.120.200:FF:000026">
    <property type="entry name" value="contactin-associated protein-like 4 isoform X1"/>
    <property type="match status" value="1"/>
</dbReference>
<reference evidence="20" key="1">
    <citation type="journal article" date="2014" name="PLoS ONE">
        <title>The genome and linkage map of the northern pike (Esox lucius): conserved synteny revealed between the salmonid sister group and the Neoteleostei.</title>
        <authorList>
            <person name="Rondeau E.B."/>
            <person name="Minkley D.R."/>
            <person name="Leong J.S."/>
            <person name="Messmer A.M."/>
            <person name="Jantzen J.R."/>
            <person name="von Schalburg K.R."/>
            <person name="Lemon C."/>
            <person name="Bird N.H."/>
            <person name="Koop B.F."/>
        </authorList>
    </citation>
    <scope>NUCLEOTIDE SEQUENCE</scope>
</reference>
<dbReference type="SMART" id="SM00181">
    <property type="entry name" value="EGF"/>
    <property type="match status" value="2"/>
</dbReference>
<dbReference type="InterPro" id="IPR008979">
    <property type="entry name" value="Galactose-bd-like_sf"/>
</dbReference>
<dbReference type="PANTHER" id="PTHR15036">
    <property type="entry name" value="PIKACHURIN-LIKE PROTEIN"/>
    <property type="match status" value="1"/>
</dbReference>
<feature type="domain" description="Laminin G" evidence="16">
    <location>
        <begin position="1029"/>
        <end position="1218"/>
    </location>
</feature>
<comment type="caution">
    <text evidence="10">Lacks conserved residue(s) required for the propagation of feature annotation.</text>
</comment>
<dbReference type="Bgee" id="ENSELUG00000004663">
    <property type="expression patterns" value="Expressed in brain and 5 other cell types or tissues"/>
</dbReference>
<dbReference type="InterPro" id="IPR001791">
    <property type="entry name" value="Laminin_G"/>
</dbReference>
<keyword evidence="4 13" id="KW-0812">Transmembrane</keyword>
<keyword evidence="8 13" id="KW-0472">Membrane</keyword>
<dbReference type="PANTHER" id="PTHR15036:SF40">
    <property type="entry name" value="CONTACTIN-ASSOCIATED PROTEIN-LIKE 4"/>
    <property type="match status" value="1"/>
</dbReference>
<feature type="domain" description="EGF-like" evidence="17">
    <location>
        <begin position="562"/>
        <end position="599"/>
    </location>
</feature>
<reference evidence="19" key="2">
    <citation type="submission" date="2020-02" db="EMBL/GenBank/DDBJ databases">
        <title>Esox lucius (northern pike) genome, fEsoLuc1, primary haplotype.</title>
        <authorList>
            <person name="Myers G."/>
            <person name="Karagic N."/>
            <person name="Meyer A."/>
            <person name="Pippel M."/>
            <person name="Reichard M."/>
            <person name="Winkler S."/>
            <person name="Tracey A."/>
            <person name="Sims Y."/>
            <person name="Howe K."/>
            <person name="Rhie A."/>
            <person name="Formenti G."/>
            <person name="Durbin R."/>
            <person name="Fedrigo O."/>
            <person name="Jarvis E.D."/>
        </authorList>
    </citation>
    <scope>NUCLEOTIDE SEQUENCE [LARGE SCALE GENOMIC DNA]</scope>
</reference>
<dbReference type="InterPro" id="IPR002181">
    <property type="entry name" value="Fibrinogen_a/b/g_C_dom"/>
</dbReference>
<dbReference type="SUPFAM" id="SSF56496">
    <property type="entry name" value="Fibrinogen C-terminal domain-like"/>
    <property type="match status" value="1"/>
</dbReference>
<dbReference type="SMART" id="SM00282">
    <property type="entry name" value="LamG"/>
    <property type="match status" value="4"/>
</dbReference>
<evidence type="ECO:0000256" key="12">
    <source>
        <dbReference type="SAM" id="MobiDB-lite"/>
    </source>
</evidence>
<evidence type="ECO:0000313" key="19">
    <source>
        <dbReference type="Ensembl" id="ENSELUP00000003452.2"/>
    </source>
</evidence>
<feature type="domain" description="Laminin G" evidence="16">
    <location>
        <begin position="370"/>
        <end position="560"/>
    </location>
</feature>
<dbReference type="SUPFAM" id="SSF49785">
    <property type="entry name" value="Galactose-binding domain-like"/>
    <property type="match status" value="1"/>
</dbReference>
<feature type="signal peptide" evidence="14">
    <location>
        <begin position="1"/>
        <end position="27"/>
    </location>
</feature>
<dbReference type="PROSITE" id="PS51406">
    <property type="entry name" value="FIBRINOGEN_C_2"/>
    <property type="match status" value="1"/>
</dbReference>
<evidence type="ECO:0000256" key="6">
    <source>
        <dbReference type="ARBA" id="ARBA00022737"/>
    </source>
</evidence>
<evidence type="ECO:0000256" key="11">
    <source>
        <dbReference type="PROSITE-ProRule" id="PRU00122"/>
    </source>
</evidence>
<evidence type="ECO:0000256" key="8">
    <source>
        <dbReference type="ARBA" id="ARBA00023136"/>
    </source>
</evidence>
<evidence type="ECO:0000256" key="9">
    <source>
        <dbReference type="ARBA" id="ARBA00023157"/>
    </source>
</evidence>
<dbReference type="InterPro" id="IPR000742">
    <property type="entry name" value="EGF"/>
</dbReference>
<dbReference type="PROSITE" id="PS50022">
    <property type="entry name" value="FA58C_3"/>
    <property type="match status" value="1"/>
</dbReference>
<keyword evidence="20" id="KW-1185">Reference proteome</keyword>
<feature type="compositionally biased region" description="Basic and acidic residues" evidence="12">
    <location>
        <begin position="1291"/>
        <end position="1300"/>
    </location>
</feature>
<dbReference type="KEGG" id="els:105028843"/>
<evidence type="ECO:0000259" key="17">
    <source>
        <dbReference type="PROSITE" id="PS50026"/>
    </source>
</evidence>
<dbReference type="OMA" id="HISDRSG"/>
<dbReference type="OrthoDB" id="26719at2759"/>
<dbReference type="SMART" id="SM00231">
    <property type="entry name" value="FA58C"/>
    <property type="match status" value="1"/>
</dbReference>
<dbReference type="InParanoid" id="A0A3P8XFT6"/>
<feature type="domain" description="Fibrinogen C-terminal" evidence="18">
    <location>
        <begin position="598"/>
        <end position="649"/>
    </location>
</feature>
<dbReference type="CDD" id="cd00110">
    <property type="entry name" value="LamG"/>
    <property type="match status" value="4"/>
</dbReference>
<dbReference type="CTD" id="79937"/>
<dbReference type="Ensembl" id="ENSELUT00000014019.3">
    <property type="protein sequence ID" value="ENSELUP00000003452.2"/>
    <property type="gene ID" value="ENSELUG00000004663.3"/>
</dbReference>
<evidence type="ECO:0000256" key="4">
    <source>
        <dbReference type="ARBA" id="ARBA00022692"/>
    </source>
</evidence>
<evidence type="ECO:0000256" key="2">
    <source>
        <dbReference type="ARBA" id="ARBA00010241"/>
    </source>
</evidence>
<feature type="domain" description="Laminin G" evidence="16">
    <location>
        <begin position="806"/>
        <end position="972"/>
    </location>
</feature>
<dbReference type="Pfam" id="PF00754">
    <property type="entry name" value="F5_F8_type_C"/>
    <property type="match status" value="1"/>
</dbReference>
<feature type="domain" description="EGF-like" evidence="17">
    <location>
        <begin position="973"/>
        <end position="1011"/>
    </location>
</feature>
<dbReference type="STRING" id="8010.ENSELUP00000003452"/>
<dbReference type="GeneTree" id="ENSGT00940000160228"/>
<name>A0A3P8XFT6_ESOLU</name>
<evidence type="ECO:0000313" key="20">
    <source>
        <dbReference type="Proteomes" id="UP000265140"/>
    </source>
</evidence>
<dbReference type="GeneID" id="105028843"/>
<dbReference type="Gene3D" id="2.60.120.1000">
    <property type="match status" value="1"/>
</dbReference>
<dbReference type="FunFam" id="2.60.120.260:FF:000016">
    <property type="entry name" value="Contactin-associated protein-like 4 isoform 1"/>
    <property type="match status" value="1"/>
</dbReference>
<feature type="region of interest" description="Disordered" evidence="12">
    <location>
        <begin position="1291"/>
        <end position="1315"/>
    </location>
</feature>
<dbReference type="InterPro" id="IPR000421">
    <property type="entry name" value="FA58C"/>
</dbReference>
<dbReference type="CDD" id="cd00057">
    <property type="entry name" value="FA58C"/>
    <property type="match status" value="1"/>
</dbReference>
<dbReference type="SUPFAM" id="SSF57196">
    <property type="entry name" value="EGF/Laminin"/>
    <property type="match status" value="1"/>
</dbReference>
<dbReference type="GO" id="GO:0016020">
    <property type="term" value="C:membrane"/>
    <property type="evidence" value="ECO:0007669"/>
    <property type="project" value="UniProtKB-SubCell"/>
</dbReference>
<evidence type="ECO:0000259" key="18">
    <source>
        <dbReference type="PROSITE" id="PS51406"/>
    </source>
</evidence>
<dbReference type="Gene3D" id="2.60.120.200">
    <property type="match status" value="4"/>
</dbReference>
<protein>
    <recommendedName>
        <fullName evidence="21">Contactin associated protein like 3</fullName>
    </recommendedName>
</protein>
<dbReference type="RefSeq" id="XP_012992502.2">
    <property type="nucleotide sequence ID" value="XM_013137048.3"/>
</dbReference>
<keyword evidence="9 11" id="KW-1015">Disulfide bond</keyword>
<evidence type="ECO:0000259" key="15">
    <source>
        <dbReference type="PROSITE" id="PS50022"/>
    </source>
</evidence>
<feature type="disulfide bond" evidence="11">
    <location>
        <begin position="945"/>
        <end position="972"/>
    </location>
</feature>
<evidence type="ECO:0000256" key="10">
    <source>
        <dbReference type="PROSITE-ProRule" id="PRU00076"/>
    </source>
</evidence>
<dbReference type="Proteomes" id="UP000265140">
    <property type="component" value="Chromosome 14"/>
</dbReference>
<evidence type="ECO:0000256" key="1">
    <source>
        <dbReference type="ARBA" id="ARBA00004479"/>
    </source>
</evidence>
<evidence type="ECO:0000256" key="14">
    <source>
        <dbReference type="SAM" id="SignalP"/>
    </source>
</evidence>
<dbReference type="Gene3D" id="2.10.25.10">
    <property type="entry name" value="Laminin"/>
    <property type="match status" value="1"/>
</dbReference>
<keyword evidence="7 13" id="KW-1133">Transmembrane helix</keyword>
<feature type="domain" description="F5/8 type C" evidence="15">
    <location>
        <begin position="31"/>
        <end position="177"/>
    </location>
</feature>
<feature type="transmembrane region" description="Helical" evidence="13">
    <location>
        <begin position="1257"/>
        <end position="1282"/>
    </location>
</feature>